<keyword evidence="3" id="KW-1185">Reference proteome</keyword>
<dbReference type="InterPro" id="IPR005025">
    <property type="entry name" value="FMN_Rdtase-like_dom"/>
</dbReference>
<dbReference type="SUPFAM" id="SSF52218">
    <property type="entry name" value="Flavoproteins"/>
    <property type="match status" value="1"/>
</dbReference>
<evidence type="ECO:0000313" key="3">
    <source>
        <dbReference type="Proteomes" id="UP000316371"/>
    </source>
</evidence>
<feature type="domain" description="NADPH-dependent FMN reductase-like" evidence="1">
    <location>
        <begin position="1"/>
        <end position="145"/>
    </location>
</feature>
<dbReference type="AlphaFoldDB" id="A0A553EDR8"/>
<dbReference type="PANTHER" id="PTHR30543:SF21">
    <property type="entry name" value="NAD(P)H-DEPENDENT FMN REDUCTASE LOT6"/>
    <property type="match status" value="1"/>
</dbReference>
<dbReference type="Proteomes" id="UP000316371">
    <property type="component" value="Unassembled WGS sequence"/>
</dbReference>
<dbReference type="GO" id="GO:0010181">
    <property type="term" value="F:FMN binding"/>
    <property type="evidence" value="ECO:0007669"/>
    <property type="project" value="TreeGrafter"/>
</dbReference>
<protein>
    <submittedName>
        <fullName evidence="2">NAD(P)H-dependent oxidoreductase</fullName>
    </submittedName>
</protein>
<comment type="caution">
    <text evidence="2">The sequence shown here is derived from an EMBL/GenBank/DDBJ whole genome shotgun (WGS) entry which is preliminary data.</text>
</comment>
<organism evidence="2 3">
    <name type="scientific">Flavobacterium restrictum</name>
    <dbReference type="NCBI Taxonomy" id="2594428"/>
    <lineage>
        <taxon>Bacteria</taxon>
        <taxon>Pseudomonadati</taxon>
        <taxon>Bacteroidota</taxon>
        <taxon>Flavobacteriia</taxon>
        <taxon>Flavobacteriales</taxon>
        <taxon>Flavobacteriaceae</taxon>
        <taxon>Flavobacterium</taxon>
    </lineage>
</organism>
<dbReference type="Pfam" id="PF03358">
    <property type="entry name" value="FMN_red"/>
    <property type="match status" value="1"/>
</dbReference>
<accession>A0A553EDR8</accession>
<dbReference type="InterPro" id="IPR050712">
    <property type="entry name" value="NAD(P)H-dep_reductase"/>
</dbReference>
<evidence type="ECO:0000313" key="2">
    <source>
        <dbReference type="EMBL" id="TRX43145.1"/>
    </source>
</evidence>
<sequence length="182" mass="20522">MHISILSSSIRTGRKSHNIALYFQHFLNENRLATVEILDLASYNFPLFESPLKYQPNPSRIALEFKSKIVASDGIIIVTPEYNGSIPASLKNAIDLLYEEWQGKPIAFSTASSGDFGGLQAITHLQFIFWKIGALCVSKNFPVSKVQEKFDEFGLPIDPQEMDEFAQIFIDNFLKCVEVSQK</sequence>
<reference evidence="2 3" key="1">
    <citation type="submission" date="2019-07" db="EMBL/GenBank/DDBJ databases">
        <title>Novel species of Flavobacterium.</title>
        <authorList>
            <person name="Liu Q."/>
            <person name="Xin Y.-H."/>
        </authorList>
    </citation>
    <scope>NUCLEOTIDE SEQUENCE [LARGE SCALE GENOMIC DNA]</scope>
    <source>
        <strain evidence="2 3">LB1R34</strain>
    </source>
</reference>
<gene>
    <name evidence="2" type="ORF">FNW21_02065</name>
</gene>
<dbReference type="Gene3D" id="3.40.50.360">
    <property type="match status" value="1"/>
</dbReference>
<proteinExistence type="predicted"/>
<dbReference type="GO" id="GO:0016491">
    <property type="term" value="F:oxidoreductase activity"/>
    <property type="evidence" value="ECO:0007669"/>
    <property type="project" value="InterPro"/>
</dbReference>
<name>A0A553EDR8_9FLAO</name>
<dbReference type="PANTHER" id="PTHR30543">
    <property type="entry name" value="CHROMATE REDUCTASE"/>
    <property type="match status" value="1"/>
</dbReference>
<dbReference type="RefSeq" id="WP_144255066.1">
    <property type="nucleotide sequence ID" value="NZ_VJZT01000001.1"/>
</dbReference>
<dbReference type="GO" id="GO:0005829">
    <property type="term" value="C:cytosol"/>
    <property type="evidence" value="ECO:0007669"/>
    <property type="project" value="TreeGrafter"/>
</dbReference>
<dbReference type="OrthoDB" id="9812295at2"/>
<dbReference type="InterPro" id="IPR029039">
    <property type="entry name" value="Flavoprotein-like_sf"/>
</dbReference>
<dbReference type="EMBL" id="VJZT01000001">
    <property type="protein sequence ID" value="TRX43145.1"/>
    <property type="molecule type" value="Genomic_DNA"/>
</dbReference>
<evidence type="ECO:0000259" key="1">
    <source>
        <dbReference type="Pfam" id="PF03358"/>
    </source>
</evidence>